<dbReference type="Pfam" id="PF00450">
    <property type="entry name" value="Peptidase_S10"/>
    <property type="match status" value="1"/>
</dbReference>
<dbReference type="KEGG" id="clec:106668490"/>
<dbReference type="Proteomes" id="UP000494040">
    <property type="component" value="Unassembled WGS sequence"/>
</dbReference>
<evidence type="ECO:0000256" key="4">
    <source>
        <dbReference type="ARBA" id="ARBA00022729"/>
    </source>
</evidence>
<dbReference type="InterPro" id="IPR018202">
    <property type="entry name" value="Ser_caboxypep_ser_AS"/>
</dbReference>
<proteinExistence type="inferred from homology"/>
<evidence type="ECO:0000256" key="7">
    <source>
        <dbReference type="RuleBase" id="RU361156"/>
    </source>
</evidence>
<dbReference type="EnsemblMetazoa" id="XM_014397317.2">
    <property type="protein sequence ID" value="XP_014252803.1"/>
    <property type="gene ID" value="LOC106668490"/>
</dbReference>
<keyword evidence="2 7" id="KW-0121">Carboxypeptidase</keyword>
<dbReference type="PRINTS" id="PR00724">
    <property type="entry name" value="CRBOXYPTASEC"/>
</dbReference>
<feature type="signal peptide" evidence="7">
    <location>
        <begin position="1"/>
        <end position="17"/>
    </location>
</feature>
<keyword evidence="4 7" id="KW-0732">Signal</keyword>
<dbReference type="InterPro" id="IPR029058">
    <property type="entry name" value="AB_hydrolase_fold"/>
</dbReference>
<dbReference type="OMA" id="HFEHIDE"/>
<dbReference type="PANTHER" id="PTHR11802">
    <property type="entry name" value="SERINE PROTEASE FAMILY S10 SERINE CARBOXYPEPTIDASE"/>
    <property type="match status" value="1"/>
</dbReference>
<evidence type="ECO:0000256" key="2">
    <source>
        <dbReference type="ARBA" id="ARBA00022645"/>
    </source>
</evidence>
<sequence>MKLNNLVILVCITCVKGFVSQKNTDAQDVFGDFGKPAFLTTYIENHDIEGARRASAVPPFLEDVESYAGFFTVNKTYNSNIYFWFFPAREDKENAPVVVWLQGGPGASSLYGLFIENGVYCINQTGSLELRTVYWSKIANVIYIDNPVGTGFSFTDSEQGYATEQAGIGKDLYNMIDQFFLVFPEYRKNNFYIFGESYGGKYAPSMAYAIHTNNLISDRKIKLKGIGIGNGFTDPPNMMLYDEYLYNIGLIDEKGKNIYKQHQNLILDAYKNGLYEKAGIQFWNMTKCVFYNETGFTFSFNFLHYKDDLMNGDIGKFLSQKYVRRGLHVGDIPFLFNNTVVIQYLLADTLQSVVPWLETLLENYRVLVYSGQLDIICAYPLTVNYLKKLEWSGAQEYKNAKREKWFVDGELAGYVKQAKGLTEVLVRNSGHMVPQDQPTRALILLKKFIFNQPF</sequence>
<evidence type="ECO:0000313" key="9">
    <source>
        <dbReference type="Proteomes" id="UP000494040"/>
    </source>
</evidence>
<keyword evidence="9" id="KW-1185">Reference proteome</keyword>
<evidence type="ECO:0000256" key="1">
    <source>
        <dbReference type="ARBA" id="ARBA00009431"/>
    </source>
</evidence>
<dbReference type="PANTHER" id="PTHR11802:SF472">
    <property type="entry name" value="SERINE CARBOXYPEPTIDASE CPVL-RELATED"/>
    <property type="match status" value="1"/>
</dbReference>
<protein>
    <recommendedName>
        <fullName evidence="7">Carboxypeptidase</fullName>
        <ecNumber evidence="7">3.4.16.-</ecNumber>
    </recommendedName>
</protein>
<dbReference type="OrthoDB" id="443318at2759"/>
<evidence type="ECO:0000256" key="6">
    <source>
        <dbReference type="ARBA" id="ARBA00023180"/>
    </source>
</evidence>
<feature type="chain" id="PRO_5035336935" description="Carboxypeptidase" evidence="7">
    <location>
        <begin position="18"/>
        <end position="454"/>
    </location>
</feature>
<comment type="similarity">
    <text evidence="1 7">Belongs to the peptidase S10 family.</text>
</comment>
<evidence type="ECO:0000256" key="5">
    <source>
        <dbReference type="ARBA" id="ARBA00022801"/>
    </source>
</evidence>
<evidence type="ECO:0000313" key="8">
    <source>
        <dbReference type="EnsemblMetazoa" id="XP_014252803.1"/>
    </source>
</evidence>
<evidence type="ECO:0000256" key="3">
    <source>
        <dbReference type="ARBA" id="ARBA00022670"/>
    </source>
</evidence>
<reference evidence="8" key="1">
    <citation type="submission" date="2022-01" db="UniProtKB">
        <authorList>
            <consortium name="EnsemblMetazoa"/>
        </authorList>
    </citation>
    <scope>IDENTIFICATION</scope>
</reference>
<keyword evidence="6" id="KW-0325">Glycoprotein</keyword>
<dbReference type="EC" id="3.4.16.-" evidence="7"/>
<dbReference type="SUPFAM" id="SSF53474">
    <property type="entry name" value="alpha/beta-Hydrolases"/>
    <property type="match status" value="1"/>
</dbReference>
<keyword evidence="5 7" id="KW-0378">Hydrolase</keyword>
<dbReference type="FunFam" id="3.40.50.1820:FF:000096">
    <property type="entry name" value="Carboxypeptidase vitellogenic-like"/>
    <property type="match status" value="1"/>
</dbReference>
<dbReference type="GO" id="GO:0006508">
    <property type="term" value="P:proteolysis"/>
    <property type="evidence" value="ECO:0007669"/>
    <property type="project" value="UniProtKB-KW"/>
</dbReference>
<keyword evidence="3 7" id="KW-0645">Protease</keyword>
<organism evidence="8 9">
    <name type="scientific">Cimex lectularius</name>
    <name type="common">Bed bug</name>
    <name type="synonym">Acanthia lectularia</name>
    <dbReference type="NCBI Taxonomy" id="79782"/>
    <lineage>
        <taxon>Eukaryota</taxon>
        <taxon>Metazoa</taxon>
        <taxon>Ecdysozoa</taxon>
        <taxon>Arthropoda</taxon>
        <taxon>Hexapoda</taxon>
        <taxon>Insecta</taxon>
        <taxon>Pterygota</taxon>
        <taxon>Neoptera</taxon>
        <taxon>Paraneoptera</taxon>
        <taxon>Hemiptera</taxon>
        <taxon>Heteroptera</taxon>
        <taxon>Panheteroptera</taxon>
        <taxon>Cimicomorpha</taxon>
        <taxon>Cimicidae</taxon>
        <taxon>Cimex</taxon>
    </lineage>
</organism>
<gene>
    <name evidence="8" type="primary">106668490</name>
</gene>
<dbReference type="InterPro" id="IPR033124">
    <property type="entry name" value="Ser_caboxypep_his_AS"/>
</dbReference>
<accession>A0A8I6RZ05</accession>
<dbReference type="PROSITE" id="PS00131">
    <property type="entry name" value="CARBOXYPEPT_SER_SER"/>
    <property type="match status" value="1"/>
</dbReference>
<dbReference type="InterPro" id="IPR001563">
    <property type="entry name" value="Peptidase_S10"/>
</dbReference>
<name>A0A8I6RZ05_CIMLE</name>
<dbReference type="Gene3D" id="3.40.50.1820">
    <property type="entry name" value="alpha/beta hydrolase"/>
    <property type="match status" value="1"/>
</dbReference>
<dbReference type="PROSITE" id="PS00560">
    <property type="entry name" value="CARBOXYPEPT_SER_HIS"/>
    <property type="match status" value="1"/>
</dbReference>
<dbReference type="AlphaFoldDB" id="A0A8I6RZ05"/>
<dbReference type="GO" id="GO:0004185">
    <property type="term" value="F:serine-type carboxypeptidase activity"/>
    <property type="evidence" value="ECO:0007669"/>
    <property type="project" value="UniProtKB-UniRule"/>
</dbReference>